<dbReference type="GO" id="GO:0007266">
    <property type="term" value="P:Rho protein signal transduction"/>
    <property type="evidence" value="ECO:0007669"/>
    <property type="project" value="TreeGrafter"/>
</dbReference>
<dbReference type="Proteomes" id="UP000314986">
    <property type="component" value="Unassembled WGS sequence"/>
</dbReference>
<dbReference type="GO" id="GO:0051233">
    <property type="term" value="C:spindle midzone"/>
    <property type="evidence" value="ECO:0007669"/>
    <property type="project" value="TreeGrafter"/>
</dbReference>
<dbReference type="OMA" id="CFKRIED"/>
<reference evidence="2" key="4">
    <citation type="submission" date="2025-08" db="UniProtKB">
        <authorList>
            <consortium name="Ensembl"/>
        </authorList>
    </citation>
    <scope>IDENTIFICATION</scope>
</reference>
<dbReference type="AlphaFoldDB" id="A0A4W3GHK9"/>
<dbReference type="GO" id="GO:0032154">
    <property type="term" value="C:cleavage furrow"/>
    <property type="evidence" value="ECO:0007669"/>
    <property type="project" value="TreeGrafter"/>
</dbReference>
<dbReference type="PANTHER" id="PTHR46199:SF3">
    <property type="entry name" value="RAC GTPASE-ACTIVATING PROTEIN 1"/>
    <property type="match status" value="1"/>
</dbReference>
<dbReference type="Ensembl" id="ENSCMIT00000002292.1">
    <property type="protein sequence ID" value="ENSCMIP00000002210.1"/>
    <property type="gene ID" value="ENSCMIG00000001335.1"/>
</dbReference>
<dbReference type="InParanoid" id="A0A4W3GHK9"/>
<reference evidence="3" key="1">
    <citation type="journal article" date="2006" name="Science">
        <title>Ancient noncoding elements conserved in the human genome.</title>
        <authorList>
            <person name="Venkatesh B."/>
            <person name="Kirkness E.F."/>
            <person name="Loh Y.H."/>
            <person name="Halpern A.L."/>
            <person name="Lee A.P."/>
            <person name="Johnson J."/>
            <person name="Dandona N."/>
            <person name="Viswanathan L.D."/>
            <person name="Tay A."/>
            <person name="Venter J.C."/>
            <person name="Strausberg R.L."/>
            <person name="Brenner S."/>
        </authorList>
    </citation>
    <scope>NUCLEOTIDE SEQUENCE [LARGE SCALE GENOMIC DNA]</scope>
</reference>
<keyword evidence="3" id="KW-1185">Reference proteome</keyword>
<dbReference type="Gene3D" id="1.10.555.10">
    <property type="entry name" value="Rho GTPase activation protein"/>
    <property type="match status" value="1"/>
</dbReference>
<organism evidence="2 3">
    <name type="scientific">Callorhinchus milii</name>
    <name type="common">Ghost shark</name>
    <dbReference type="NCBI Taxonomy" id="7868"/>
    <lineage>
        <taxon>Eukaryota</taxon>
        <taxon>Metazoa</taxon>
        <taxon>Chordata</taxon>
        <taxon>Craniata</taxon>
        <taxon>Vertebrata</taxon>
        <taxon>Chondrichthyes</taxon>
        <taxon>Holocephali</taxon>
        <taxon>Chimaeriformes</taxon>
        <taxon>Callorhinchidae</taxon>
        <taxon>Callorhinchus</taxon>
    </lineage>
</organism>
<dbReference type="GO" id="GO:0030496">
    <property type="term" value="C:midbody"/>
    <property type="evidence" value="ECO:0007669"/>
    <property type="project" value="TreeGrafter"/>
</dbReference>
<sequence length="101" mass="11488">MIPALVIHCINEIEQRGLQETGIYRVPGCERTVRELKERYVRGKGLPLLSRVTDVHVVCGLLKDFLRKLREPLVTFRLHPTFLAVAGESPIGNRPEITRNS</sequence>
<dbReference type="InterPro" id="IPR000198">
    <property type="entry name" value="RhoGAP_dom"/>
</dbReference>
<proteinExistence type="predicted"/>
<dbReference type="Pfam" id="PF00620">
    <property type="entry name" value="RhoGAP"/>
    <property type="match status" value="1"/>
</dbReference>
<dbReference type="GO" id="GO:0005634">
    <property type="term" value="C:nucleus"/>
    <property type="evidence" value="ECO:0007669"/>
    <property type="project" value="TreeGrafter"/>
</dbReference>
<dbReference type="GO" id="GO:0005096">
    <property type="term" value="F:GTPase activator activity"/>
    <property type="evidence" value="ECO:0007669"/>
    <property type="project" value="TreeGrafter"/>
</dbReference>
<dbReference type="PANTHER" id="PTHR46199">
    <property type="entry name" value="RAC GTPASE-ACTIVATING PROTEIN 1"/>
    <property type="match status" value="1"/>
</dbReference>
<protein>
    <recommendedName>
        <fullName evidence="1">Rho-GAP domain-containing protein</fullName>
    </recommendedName>
</protein>
<reference evidence="2" key="5">
    <citation type="submission" date="2025-09" db="UniProtKB">
        <authorList>
            <consortium name="Ensembl"/>
        </authorList>
    </citation>
    <scope>IDENTIFICATION</scope>
</reference>
<name>A0A4W3GHK9_CALMI</name>
<dbReference type="SUPFAM" id="SSF48350">
    <property type="entry name" value="GTPase activation domain, GAP"/>
    <property type="match status" value="1"/>
</dbReference>
<dbReference type="PROSITE" id="PS50238">
    <property type="entry name" value="RHOGAP"/>
    <property type="match status" value="1"/>
</dbReference>
<dbReference type="SMART" id="SM00324">
    <property type="entry name" value="RhoGAP"/>
    <property type="match status" value="1"/>
</dbReference>
<evidence type="ECO:0000259" key="1">
    <source>
        <dbReference type="PROSITE" id="PS50238"/>
    </source>
</evidence>
<reference evidence="3" key="2">
    <citation type="journal article" date="2007" name="PLoS Biol.">
        <title>Survey sequencing and comparative analysis of the elephant shark (Callorhinchus milii) genome.</title>
        <authorList>
            <person name="Venkatesh B."/>
            <person name="Kirkness E.F."/>
            <person name="Loh Y.H."/>
            <person name="Halpern A.L."/>
            <person name="Lee A.P."/>
            <person name="Johnson J."/>
            <person name="Dandona N."/>
            <person name="Viswanathan L.D."/>
            <person name="Tay A."/>
            <person name="Venter J.C."/>
            <person name="Strausberg R.L."/>
            <person name="Brenner S."/>
        </authorList>
    </citation>
    <scope>NUCLEOTIDE SEQUENCE [LARGE SCALE GENOMIC DNA]</scope>
</reference>
<evidence type="ECO:0000313" key="3">
    <source>
        <dbReference type="Proteomes" id="UP000314986"/>
    </source>
</evidence>
<dbReference type="GO" id="GO:0097149">
    <property type="term" value="C:centralspindlin complex"/>
    <property type="evidence" value="ECO:0007669"/>
    <property type="project" value="TreeGrafter"/>
</dbReference>
<reference evidence="3" key="3">
    <citation type="journal article" date="2014" name="Nature">
        <title>Elephant shark genome provides unique insights into gnathostome evolution.</title>
        <authorList>
            <consortium name="International Elephant Shark Genome Sequencing Consortium"/>
            <person name="Venkatesh B."/>
            <person name="Lee A.P."/>
            <person name="Ravi V."/>
            <person name="Maurya A.K."/>
            <person name="Lian M.M."/>
            <person name="Swann J.B."/>
            <person name="Ohta Y."/>
            <person name="Flajnik M.F."/>
            <person name="Sutoh Y."/>
            <person name="Kasahara M."/>
            <person name="Hoon S."/>
            <person name="Gangu V."/>
            <person name="Roy S.W."/>
            <person name="Irimia M."/>
            <person name="Korzh V."/>
            <person name="Kondrychyn I."/>
            <person name="Lim Z.W."/>
            <person name="Tay B.H."/>
            <person name="Tohari S."/>
            <person name="Kong K.W."/>
            <person name="Ho S."/>
            <person name="Lorente-Galdos B."/>
            <person name="Quilez J."/>
            <person name="Marques-Bonet T."/>
            <person name="Raney B.J."/>
            <person name="Ingham P.W."/>
            <person name="Tay A."/>
            <person name="Hillier L.W."/>
            <person name="Minx P."/>
            <person name="Boehm T."/>
            <person name="Wilson R.K."/>
            <person name="Brenner S."/>
            <person name="Warren W.C."/>
        </authorList>
    </citation>
    <scope>NUCLEOTIDE SEQUENCE [LARGE SCALE GENOMIC DNA]</scope>
</reference>
<dbReference type="InterPro" id="IPR008936">
    <property type="entry name" value="Rho_GTPase_activation_prot"/>
</dbReference>
<dbReference type="GeneTree" id="ENSGT00940000154610"/>
<dbReference type="GO" id="GO:0000281">
    <property type="term" value="P:mitotic cytokinesis"/>
    <property type="evidence" value="ECO:0007669"/>
    <property type="project" value="TreeGrafter"/>
</dbReference>
<accession>A0A4W3GHK9</accession>
<dbReference type="STRING" id="7868.ENSCMIP00000002210"/>
<evidence type="ECO:0000313" key="2">
    <source>
        <dbReference type="Ensembl" id="ENSCMIP00000002210.1"/>
    </source>
</evidence>
<dbReference type="GO" id="GO:0051256">
    <property type="term" value="P:mitotic spindle midzone assembly"/>
    <property type="evidence" value="ECO:0007669"/>
    <property type="project" value="TreeGrafter"/>
</dbReference>
<feature type="domain" description="Rho-GAP" evidence="1">
    <location>
        <begin position="1"/>
        <end position="101"/>
    </location>
</feature>